<evidence type="ECO:0000313" key="10">
    <source>
        <dbReference type="EMBL" id="GAA5798220.1"/>
    </source>
</evidence>
<keyword evidence="4" id="KW-0967">Endosome</keyword>
<evidence type="ECO:0000256" key="5">
    <source>
        <dbReference type="ARBA" id="ARBA00022927"/>
    </source>
</evidence>
<feature type="domain" description="VPS37 C-terminal" evidence="9">
    <location>
        <begin position="214"/>
        <end position="301"/>
    </location>
</feature>
<dbReference type="PROSITE" id="PS51314">
    <property type="entry name" value="VPS37_C"/>
    <property type="match status" value="1"/>
</dbReference>
<dbReference type="Pfam" id="PF07200">
    <property type="entry name" value="Mod_r"/>
    <property type="match status" value="1"/>
</dbReference>
<evidence type="ECO:0000256" key="1">
    <source>
        <dbReference type="ARBA" id="ARBA00004177"/>
    </source>
</evidence>
<sequence length="1375" mass="158994">MTQEQKRQQVNSLLIHNPSTHVAVDGQIYEVPLSSEDNTFLLINLSAHFPEEPPVITLTPTGMRHPWVEGDVIMHDALPSWQPQLSNLGLLVKKIREEFMARPPAKKNNTNNEQPTEGYNSRPPPPIPANIPSNPEYNAIARLSPEETEELVQNETAFEIFFESLDRVKNLKTFQEDLRSGNETLAHKNLSREDQLLKLRSEVEGLESKFKMDKLEFEGKEKLQNEAFHRFSAATVLTRLKASAYESDELSESVAQSFLDGNLDNESFVKQFREFRKVYHLRETETGTEFELDSSNLTEPNELYSIKKKVEGKVNIKYSEQILVSATGVQLKESDTKISDIYDTIVVFNRRLLQDPACVQQLVGSIKLTPNIDLPSLQQVENMSVYEDQVFIDTIHRIVCVSRYSTIDQLTNEINAQTIALNAAFNNLESHIRAAHQNISKFDRIAQREFAKHAISIGSIGLDIELLQRIQLHPRACDISNSTQLDPNTTLGKLVPIKELEKCKHLILTKYDQLVSGTLEQKNKASYLYQQTTHLSTQLASLQLSVQGATKIKNEVSRSTETVCEIEKKLLHQIKRVKKKDSLYLELNGPPSPSRSMDTIRYSTTTQNKNKLMDLVKTLYFHLAFIEQAEVSVRQEKKHFVTSFVHCMQSISQVEESVTKIYPKLADLEKEIKFLRRDIEKGNGTTARRVIAGYGILLIELWRRDKYTEIVKGNANLLQTLFSEFGQLEQSYRKGFKQEIVCVDKQHMLSTESLVILPFQMQNMDEPPIICTTGTVNESEENIVIVTRANVQEYIQTVHSFYAGSIPNMNKRSRSNKVSTEQTTRDVSIMLTQRLEREAKRIRIGLSKLGMPNSSVNETNQNESAKGFSPSFPSSATSSHYFTPDMKLASPTSHMNTNLFYQQQKDWELEKTSILRQSQDYRKYIEDLNIKHEKDKQTLLRKLQLQEQRIEEIEGNYANQTQEFQSKIQNAEKYHKIKEQEWKQQYEATLQTEQEKYDRRVNGFHLRMHAKDQEFLKLEESFLRETKSAPSSPISSTFPQSFPQLNSSRRRFRNQTSPPVVSKEQYDHDISLLQQEINQLRTDHQQQLTHFESQKSTEIDQITSTLQNQHTAQLKQVADALQSEHTCKNQELLLLINALESEKKSYVEKLSHFDALKDQMDLDRTKEFELHESMLQDLKQEVERLKQTNQKKLLQVTEKFQKSESRLKSLFMNENQQLTMQCQAKVENLIAEHQNNLQELSDTLENENQVVRIKHQTAFEELDRVFTNQKLEWDQKWSLLNKQNQKITLDYTNFKKETRLKTKELTNLQKELKTAKRIANDVLSVSEDSNHQKFDPNTPLLDLLRKALSNISSLKTRTSIMESMESPYLMSSYGY</sequence>
<reference evidence="10 11" key="1">
    <citation type="submission" date="2024-04" db="EMBL/GenBank/DDBJ databases">
        <title>genome sequences of Mucor flavus KT1a and Helicostylum pulchrum KT1b strains isolation_sourced from the surface of a dry-aged beef.</title>
        <authorList>
            <person name="Toyotome T."/>
            <person name="Hosono M."/>
            <person name="Torimaru M."/>
            <person name="Fukuda K."/>
            <person name="Mikami N."/>
        </authorList>
    </citation>
    <scope>NUCLEOTIDE SEQUENCE [LARGE SCALE GENOMIC DNA]</scope>
    <source>
        <strain evidence="10 11">KT1b</strain>
    </source>
</reference>
<evidence type="ECO:0000256" key="4">
    <source>
        <dbReference type="ARBA" id="ARBA00022753"/>
    </source>
</evidence>
<evidence type="ECO:0000256" key="6">
    <source>
        <dbReference type="PROSITE-ProRule" id="PRU00646"/>
    </source>
</evidence>
<dbReference type="InterPro" id="IPR016135">
    <property type="entry name" value="UBQ-conjugating_enzyme/RWD"/>
</dbReference>
<name>A0ABP9XV62_9FUNG</name>
<dbReference type="Proteomes" id="UP001476247">
    <property type="component" value="Unassembled WGS sequence"/>
</dbReference>
<dbReference type="InterPro" id="IPR009851">
    <property type="entry name" value="Mod_r"/>
</dbReference>
<evidence type="ECO:0000256" key="7">
    <source>
        <dbReference type="SAM" id="Coils"/>
    </source>
</evidence>
<feature type="compositionally biased region" description="Polar residues" evidence="8">
    <location>
        <begin position="107"/>
        <end position="119"/>
    </location>
</feature>
<feature type="region of interest" description="Disordered" evidence="8">
    <location>
        <begin position="1027"/>
        <end position="1064"/>
    </location>
</feature>
<keyword evidence="5 6" id="KW-0653">Protein transport</keyword>
<dbReference type="PANTHER" id="PTHR13678">
    <property type="entry name" value="VACUOLAR PROTEIN SORTING-ASSOCIATED PROTEIN 37"/>
    <property type="match status" value="1"/>
</dbReference>
<keyword evidence="11" id="KW-1185">Reference proteome</keyword>
<dbReference type="SUPFAM" id="SSF140111">
    <property type="entry name" value="Endosomal sorting complex assembly domain"/>
    <property type="match status" value="1"/>
</dbReference>
<comment type="subcellular location">
    <subcellularLocation>
        <location evidence="1">Endosome</location>
    </subcellularLocation>
</comment>
<feature type="region of interest" description="Disordered" evidence="8">
    <location>
        <begin position="101"/>
        <end position="129"/>
    </location>
</feature>
<keyword evidence="7" id="KW-0175">Coiled coil</keyword>
<feature type="coiled-coil region" evidence="7">
    <location>
        <begin position="929"/>
        <end position="963"/>
    </location>
</feature>
<feature type="compositionally biased region" description="Polar residues" evidence="8">
    <location>
        <begin position="1028"/>
        <end position="1047"/>
    </location>
</feature>
<evidence type="ECO:0000313" key="11">
    <source>
        <dbReference type="Proteomes" id="UP001476247"/>
    </source>
</evidence>
<proteinExistence type="inferred from homology"/>
<comment type="similarity">
    <text evidence="2">Belongs to the VPS37 family.</text>
</comment>
<gene>
    <name evidence="10" type="ORF">HPULCUR_003620</name>
</gene>
<dbReference type="SUPFAM" id="SSF54495">
    <property type="entry name" value="UBC-like"/>
    <property type="match status" value="1"/>
</dbReference>
<evidence type="ECO:0000256" key="3">
    <source>
        <dbReference type="ARBA" id="ARBA00022448"/>
    </source>
</evidence>
<comment type="caution">
    <text evidence="10">The sequence shown here is derived from an EMBL/GenBank/DDBJ whole genome shotgun (WGS) entry which is preliminary data.</text>
</comment>
<evidence type="ECO:0000259" key="9">
    <source>
        <dbReference type="PROSITE" id="PS51314"/>
    </source>
</evidence>
<accession>A0ABP9XV62</accession>
<keyword evidence="3 6" id="KW-0813">Transport</keyword>
<evidence type="ECO:0000256" key="8">
    <source>
        <dbReference type="SAM" id="MobiDB-lite"/>
    </source>
</evidence>
<organism evidence="10 11">
    <name type="scientific">Helicostylum pulchrum</name>
    <dbReference type="NCBI Taxonomy" id="562976"/>
    <lineage>
        <taxon>Eukaryota</taxon>
        <taxon>Fungi</taxon>
        <taxon>Fungi incertae sedis</taxon>
        <taxon>Mucoromycota</taxon>
        <taxon>Mucoromycotina</taxon>
        <taxon>Mucoromycetes</taxon>
        <taxon>Mucorales</taxon>
        <taxon>Mucorineae</taxon>
        <taxon>Mucoraceae</taxon>
        <taxon>Helicostylum</taxon>
    </lineage>
</organism>
<dbReference type="InterPro" id="IPR037202">
    <property type="entry name" value="ESCRT_assembly_dom"/>
</dbReference>
<dbReference type="EMBL" id="BAABUJ010000009">
    <property type="protein sequence ID" value="GAA5798220.1"/>
    <property type="molecule type" value="Genomic_DNA"/>
</dbReference>
<feature type="coiled-coil region" evidence="7">
    <location>
        <begin position="1129"/>
        <end position="1195"/>
    </location>
</feature>
<feature type="coiled-coil region" evidence="7">
    <location>
        <begin position="1223"/>
        <end position="1250"/>
    </location>
</feature>
<dbReference type="PANTHER" id="PTHR13678:SF2">
    <property type="entry name" value="VACUOLAR PROTEIN SORTING-ASSOCIATED PROTEIN 37A"/>
    <property type="match status" value="1"/>
</dbReference>
<protein>
    <recommendedName>
        <fullName evidence="9">VPS37 C-terminal domain-containing protein</fullName>
    </recommendedName>
</protein>
<evidence type="ECO:0000256" key="2">
    <source>
        <dbReference type="ARBA" id="ARBA00007617"/>
    </source>
</evidence>
<dbReference type="CDD" id="cd11685">
    <property type="entry name" value="UEV_TSG101-like"/>
    <property type="match status" value="1"/>
</dbReference>